<sequence>MSTITSLTTQDNRERQNYAVAVSELSFTDDLNNSSSSLYKNLSKEFKILLRDAYKKVQPDAEVTILGFTNGSVIILHELVTPVPLTNEEINSQIQNLSPKYTTKLLPDDEIPCQDKTYGIKNYNNFAETPCQNQAGVMKRRCGKNGTYEEELDFCVSQEINNILKAVNSTNLENNFSNLLQQLSNATDVVNVNTPGNIEAVVTILTQISKVNATVNETDMERHRNYGSCTRSIDKEIFIVRIFFSSEDCREHFYYKAILKIESSASFRKA</sequence>
<reference evidence="2 3" key="1">
    <citation type="journal article" date="2018" name="Nat. Ecol. Evol.">
        <title>Shark genomes provide insights into elasmobranch evolution and the origin of vertebrates.</title>
        <authorList>
            <person name="Hara Y"/>
            <person name="Yamaguchi K"/>
            <person name="Onimaru K"/>
            <person name="Kadota M"/>
            <person name="Koyanagi M"/>
            <person name="Keeley SD"/>
            <person name="Tatsumi K"/>
            <person name="Tanaka K"/>
            <person name="Motone F"/>
            <person name="Kageyama Y"/>
            <person name="Nozu R"/>
            <person name="Adachi N"/>
            <person name="Nishimura O"/>
            <person name="Nakagawa R"/>
            <person name="Tanegashima C"/>
            <person name="Kiyatake I"/>
            <person name="Matsumoto R"/>
            <person name="Murakumo K"/>
            <person name="Nishida K"/>
            <person name="Terakita A"/>
            <person name="Kuratani S"/>
            <person name="Sato K"/>
            <person name="Hyodo S Kuraku.S."/>
        </authorList>
    </citation>
    <scope>NUCLEOTIDE SEQUENCE [LARGE SCALE GENOMIC DNA]</scope>
</reference>
<dbReference type="GO" id="GO:0004930">
    <property type="term" value="F:G protein-coupled receptor activity"/>
    <property type="evidence" value="ECO:0007669"/>
    <property type="project" value="TreeGrafter"/>
</dbReference>
<evidence type="ECO:0000313" key="2">
    <source>
        <dbReference type="EMBL" id="GCB63895.1"/>
    </source>
</evidence>
<dbReference type="STRING" id="75743.A0A401NSP4"/>
<dbReference type="SUPFAM" id="SSF82671">
    <property type="entry name" value="SEA domain"/>
    <property type="match status" value="1"/>
</dbReference>
<protein>
    <recommendedName>
        <fullName evidence="1">SEA domain-containing protein</fullName>
    </recommendedName>
</protein>
<dbReference type="OrthoDB" id="10440814at2759"/>
<organism evidence="2 3">
    <name type="scientific">Scyliorhinus torazame</name>
    <name type="common">Cloudy catshark</name>
    <name type="synonym">Catulus torazame</name>
    <dbReference type="NCBI Taxonomy" id="75743"/>
    <lineage>
        <taxon>Eukaryota</taxon>
        <taxon>Metazoa</taxon>
        <taxon>Chordata</taxon>
        <taxon>Craniata</taxon>
        <taxon>Vertebrata</taxon>
        <taxon>Chondrichthyes</taxon>
        <taxon>Elasmobranchii</taxon>
        <taxon>Galeomorphii</taxon>
        <taxon>Galeoidea</taxon>
        <taxon>Carcharhiniformes</taxon>
        <taxon>Scyliorhinidae</taxon>
        <taxon>Scyliorhinus</taxon>
    </lineage>
</organism>
<dbReference type="InterPro" id="IPR000082">
    <property type="entry name" value="SEA_dom"/>
</dbReference>
<dbReference type="Proteomes" id="UP000288216">
    <property type="component" value="Unassembled WGS sequence"/>
</dbReference>
<proteinExistence type="predicted"/>
<accession>A0A401NSP4</accession>
<dbReference type="InterPro" id="IPR036364">
    <property type="entry name" value="SEA_dom_sf"/>
</dbReference>
<feature type="domain" description="SEA" evidence="1">
    <location>
        <begin position="22"/>
        <end position="97"/>
    </location>
</feature>
<name>A0A401NSP4_SCYTO</name>
<comment type="caution">
    <text evidence="2">The sequence shown here is derived from an EMBL/GenBank/DDBJ whole genome shotgun (WGS) entry which is preliminary data.</text>
</comment>
<dbReference type="InterPro" id="IPR051587">
    <property type="entry name" value="Adhesion_GPCR"/>
</dbReference>
<gene>
    <name evidence="2" type="ORF">scyTo_0009736</name>
</gene>
<dbReference type="AlphaFoldDB" id="A0A401NSP4"/>
<evidence type="ECO:0000313" key="3">
    <source>
        <dbReference type="Proteomes" id="UP000288216"/>
    </source>
</evidence>
<keyword evidence="3" id="KW-1185">Reference proteome</keyword>
<dbReference type="GO" id="GO:0007189">
    <property type="term" value="P:adenylate cyclase-activating G protein-coupled receptor signaling pathway"/>
    <property type="evidence" value="ECO:0007669"/>
    <property type="project" value="TreeGrafter"/>
</dbReference>
<dbReference type="PANTHER" id="PTHR45813">
    <property type="entry name" value="IG-LIKE DOMAIN-CONTAINING PROTEIN"/>
    <property type="match status" value="1"/>
</dbReference>
<dbReference type="EMBL" id="BFAA01004055">
    <property type="protein sequence ID" value="GCB63895.1"/>
    <property type="molecule type" value="Genomic_DNA"/>
</dbReference>
<evidence type="ECO:0000259" key="1">
    <source>
        <dbReference type="Pfam" id="PF01390"/>
    </source>
</evidence>
<dbReference type="PANTHER" id="PTHR45813:SF8">
    <property type="entry name" value="IG-LIKE DOMAIN-CONTAINING PROTEIN"/>
    <property type="match status" value="1"/>
</dbReference>
<dbReference type="Pfam" id="PF01390">
    <property type="entry name" value="SEA"/>
    <property type="match status" value="1"/>
</dbReference>